<dbReference type="EMBL" id="VFOP01000001">
    <property type="protein sequence ID" value="TQL49776.1"/>
    <property type="molecule type" value="Genomic_DNA"/>
</dbReference>
<keyword evidence="5" id="KW-1185">Reference proteome</keyword>
<evidence type="ECO:0000256" key="1">
    <source>
        <dbReference type="ARBA" id="ARBA00022801"/>
    </source>
</evidence>
<dbReference type="RefSeq" id="WP_141783993.1">
    <property type="nucleotide sequence ID" value="NZ_BAAAIK010000003.1"/>
</dbReference>
<keyword evidence="3" id="KW-1133">Transmembrane helix</keyword>
<feature type="compositionally biased region" description="Gly residues" evidence="2">
    <location>
        <begin position="80"/>
        <end position="95"/>
    </location>
</feature>
<protein>
    <submittedName>
        <fullName evidence="4">LPXTG-site transpeptidase (Sortase) family protein</fullName>
    </submittedName>
</protein>
<dbReference type="OrthoDB" id="525039at2"/>
<keyword evidence="3" id="KW-0472">Membrane</keyword>
<feature type="region of interest" description="Disordered" evidence="2">
    <location>
        <begin position="40"/>
        <end position="112"/>
    </location>
</feature>
<dbReference type="SUPFAM" id="SSF63817">
    <property type="entry name" value="Sortase"/>
    <property type="match status" value="1"/>
</dbReference>
<comment type="caution">
    <text evidence="4">The sequence shown here is derived from an EMBL/GenBank/DDBJ whole genome shotgun (WGS) entry which is preliminary data.</text>
</comment>
<keyword evidence="1" id="KW-0378">Hydrolase</keyword>
<dbReference type="AlphaFoldDB" id="A0A542YNU9"/>
<dbReference type="Gene3D" id="2.40.260.10">
    <property type="entry name" value="Sortase"/>
    <property type="match status" value="1"/>
</dbReference>
<sequence>MSTTQPGGRGRTLVAAAFGLLLAAGVAIVVWVATHQVADPPTPGADAARPTAQAPDETRPGEGSAYDARPDDDSATGTNSGSGSGTGSSPGGVGDGPATTREAPATPTVLPASDPVAVRIPSIDVTSPLHPLGLADDGTLQVPSGDRYDEAAWYDGSPTPGEAGPTVIEGHVTSQGSVPSVFYDLGALTPGDLVEVDREDGRTVTFEVYGTESFPKDAFPKVTVYGNTEGPELRLITCGGIYDPDRGAHVDNIVVFARWVPGS</sequence>
<feature type="compositionally biased region" description="Low complexity" evidence="2">
    <location>
        <begin position="96"/>
        <end position="108"/>
    </location>
</feature>
<evidence type="ECO:0000256" key="3">
    <source>
        <dbReference type="SAM" id="Phobius"/>
    </source>
</evidence>
<dbReference type="InterPro" id="IPR042001">
    <property type="entry name" value="Sortase_F"/>
</dbReference>
<dbReference type="InterPro" id="IPR023365">
    <property type="entry name" value="Sortase_dom-sf"/>
</dbReference>
<dbReference type="GO" id="GO:0016787">
    <property type="term" value="F:hydrolase activity"/>
    <property type="evidence" value="ECO:0007669"/>
    <property type="project" value="UniProtKB-KW"/>
</dbReference>
<evidence type="ECO:0000256" key="2">
    <source>
        <dbReference type="SAM" id="MobiDB-lite"/>
    </source>
</evidence>
<dbReference type="Pfam" id="PF04203">
    <property type="entry name" value="Sortase"/>
    <property type="match status" value="1"/>
</dbReference>
<dbReference type="NCBIfam" id="NF033748">
    <property type="entry name" value="class_F_sortase"/>
    <property type="match status" value="1"/>
</dbReference>
<dbReference type="Proteomes" id="UP000319516">
    <property type="component" value="Unassembled WGS sequence"/>
</dbReference>
<organism evidence="4 5">
    <name type="scientific">Ornithinicoccus hortensis</name>
    <dbReference type="NCBI Taxonomy" id="82346"/>
    <lineage>
        <taxon>Bacteria</taxon>
        <taxon>Bacillati</taxon>
        <taxon>Actinomycetota</taxon>
        <taxon>Actinomycetes</taxon>
        <taxon>Micrococcales</taxon>
        <taxon>Intrasporangiaceae</taxon>
        <taxon>Ornithinicoccus</taxon>
    </lineage>
</organism>
<feature type="transmembrane region" description="Helical" evidence="3">
    <location>
        <begin position="12"/>
        <end position="33"/>
    </location>
</feature>
<evidence type="ECO:0000313" key="5">
    <source>
        <dbReference type="Proteomes" id="UP000319516"/>
    </source>
</evidence>
<evidence type="ECO:0000313" key="4">
    <source>
        <dbReference type="EMBL" id="TQL49776.1"/>
    </source>
</evidence>
<name>A0A542YNU9_9MICO</name>
<dbReference type="CDD" id="cd05829">
    <property type="entry name" value="Sortase_F"/>
    <property type="match status" value="1"/>
</dbReference>
<proteinExistence type="predicted"/>
<keyword evidence="3" id="KW-0812">Transmembrane</keyword>
<gene>
    <name evidence="4" type="ORF">FB467_0868</name>
</gene>
<reference evidence="4 5" key="1">
    <citation type="submission" date="2019-06" db="EMBL/GenBank/DDBJ databases">
        <title>Sequencing the genomes of 1000 actinobacteria strains.</title>
        <authorList>
            <person name="Klenk H.-P."/>
        </authorList>
    </citation>
    <scope>NUCLEOTIDE SEQUENCE [LARGE SCALE GENOMIC DNA]</scope>
    <source>
        <strain evidence="4 5">DSM 12335</strain>
    </source>
</reference>
<dbReference type="InterPro" id="IPR005754">
    <property type="entry name" value="Sortase"/>
</dbReference>
<accession>A0A542YNU9</accession>